<accession>A0A7X5R0Y5</accession>
<feature type="transmembrane region" description="Helical" evidence="4">
    <location>
        <begin position="273"/>
        <end position="293"/>
    </location>
</feature>
<dbReference type="EC" id="3.4.22.70" evidence="5"/>
<keyword evidence="4" id="KW-0472">Membrane</keyword>
<feature type="region of interest" description="Disordered" evidence="3">
    <location>
        <begin position="382"/>
        <end position="405"/>
    </location>
</feature>
<proteinExistence type="predicted"/>
<dbReference type="InterPro" id="IPR042002">
    <property type="entry name" value="Sortase_C"/>
</dbReference>
<feature type="compositionally biased region" description="Basic and acidic residues" evidence="3">
    <location>
        <begin position="382"/>
        <end position="391"/>
    </location>
</feature>
<dbReference type="Pfam" id="PF04203">
    <property type="entry name" value="Sortase"/>
    <property type="match status" value="1"/>
</dbReference>
<dbReference type="InterPro" id="IPR005754">
    <property type="entry name" value="Sortase"/>
</dbReference>
<dbReference type="AlphaFoldDB" id="A0A7X5R0Y5"/>
<keyword evidence="6" id="KW-1185">Reference proteome</keyword>
<evidence type="ECO:0000313" key="6">
    <source>
        <dbReference type="Proteomes" id="UP000541033"/>
    </source>
</evidence>
<dbReference type="NCBIfam" id="NF033745">
    <property type="entry name" value="class_C_sortase"/>
    <property type="match status" value="1"/>
</dbReference>
<keyword evidence="1 5" id="KW-0378">Hydrolase</keyword>
<dbReference type="NCBIfam" id="TIGR01076">
    <property type="entry name" value="sortase_fam"/>
    <property type="match status" value="1"/>
</dbReference>
<feature type="compositionally biased region" description="Low complexity" evidence="3">
    <location>
        <begin position="338"/>
        <end position="347"/>
    </location>
</feature>
<dbReference type="CDD" id="cd05827">
    <property type="entry name" value="Sortase_C"/>
    <property type="match status" value="1"/>
</dbReference>
<evidence type="ECO:0000256" key="4">
    <source>
        <dbReference type="SAM" id="Phobius"/>
    </source>
</evidence>
<dbReference type="GO" id="GO:0016787">
    <property type="term" value="F:hydrolase activity"/>
    <property type="evidence" value="ECO:0007669"/>
    <property type="project" value="UniProtKB-KW"/>
</dbReference>
<feature type="compositionally biased region" description="Basic and acidic residues" evidence="3">
    <location>
        <begin position="348"/>
        <end position="361"/>
    </location>
</feature>
<protein>
    <submittedName>
        <fullName evidence="5">Sortase A</fullName>
        <ecNumber evidence="5">3.4.22.70</ecNumber>
    </submittedName>
</protein>
<dbReference type="EMBL" id="JAAMOX010000001">
    <property type="protein sequence ID" value="NIH53684.1"/>
    <property type="molecule type" value="Genomic_DNA"/>
</dbReference>
<keyword evidence="4" id="KW-1133">Transmembrane helix</keyword>
<name>A0A7X5R0Y5_9MICO</name>
<organism evidence="5 6">
    <name type="scientific">Lysinibacter cavernae</name>
    <dbReference type="NCBI Taxonomy" id="1640652"/>
    <lineage>
        <taxon>Bacteria</taxon>
        <taxon>Bacillati</taxon>
        <taxon>Actinomycetota</taxon>
        <taxon>Actinomycetes</taxon>
        <taxon>Micrococcales</taxon>
        <taxon>Microbacteriaceae</taxon>
        <taxon>Lysinibacter</taxon>
    </lineage>
</organism>
<feature type="active site" description="Proton donor/acceptor" evidence="2">
    <location>
        <position position="174"/>
    </location>
</feature>
<feature type="region of interest" description="Disordered" evidence="3">
    <location>
        <begin position="297"/>
        <end position="361"/>
    </location>
</feature>
<dbReference type="Proteomes" id="UP000541033">
    <property type="component" value="Unassembled WGS sequence"/>
</dbReference>
<evidence type="ECO:0000256" key="2">
    <source>
        <dbReference type="PIRSR" id="PIRSR605754-1"/>
    </source>
</evidence>
<dbReference type="RefSeq" id="WP_341777893.1">
    <property type="nucleotide sequence ID" value="NZ_JAAMOX010000001.1"/>
</dbReference>
<dbReference type="SUPFAM" id="SSF63817">
    <property type="entry name" value="Sortase"/>
    <property type="match status" value="1"/>
</dbReference>
<evidence type="ECO:0000256" key="3">
    <source>
        <dbReference type="SAM" id="MobiDB-lite"/>
    </source>
</evidence>
<dbReference type="InterPro" id="IPR023365">
    <property type="entry name" value="Sortase_dom-sf"/>
</dbReference>
<evidence type="ECO:0000313" key="5">
    <source>
        <dbReference type="EMBL" id="NIH53684.1"/>
    </source>
</evidence>
<keyword evidence="4" id="KW-0812">Transmembrane</keyword>
<evidence type="ECO:0000256" key="1">
    <source>
        <dbReference type="ARBA" id="ARBA00022801"/>
    </source>
</evidence>
<feature type="transmembrane region" description="Helical" evidence="4">
    <location>
        <begin position="27"/>
        <end position="49"/>
    </location>
</feature>
<feature type="active site" description="Acyl-thioester intermediate" evidence="2">
    <location>
        <position position="236"/>
    </location>
</feature>
<reference evidence="5 6" key="1">
    <citation type="submission" date="2020-02" db="EMBL/GenBank/DDBJ databases">
        <title>Sequencing the genomes of 1000 actinobacteria strains.</title>
        <authorList>
            <person name="Klenk H.-P."/>
        </authorList>
    </citation>
    <scope>NUCLEOTIDE SEQUENCE [LARGE SCALE GENOMIC DNA]</scope>
    <source>
        <strain evidence="5 6">DSM 27960</strain>
    </source>
</reference>
<dbReference type="Gene3D" id="2.40.260.10">
    <property type="entry name" value="Sortase"/>
    <property type="match status" value="1"/>
</dbReference>
<comment type="caution">
    <text evidence="5">The sequence shown here is derived from an EMBL/GenBank/DDBJ whole genome shotgun (WGS) entry which is preliminary data.</text>
</comment>
<sequence>MTATEALATSAVSAGRRARWRFPVGPSVIAAICLLGVAVLLYPTAASWLTQYEQSQRIVALSDQVRNMSPENRSQAVEKAVAYNASLNGSAAVTAGERLPQAESPGDPEDQNYNELLAADASGLIGRIKIPVIDADLPIYHGTSDQTLREGIGHLQGTALPVGGESTHSVLTGHRGLADATMFTHLDQVAEGDTFTIEVFGEVLTYQVVTTQVVEPEETETLHAQRGKDLITLVTCTPLGINSHRILVTGERIEPTPPEDLAQAGKRPDVPGFAWWVVGLAGALLLTGGYVWYSGRPVSPGRKANHSKGFIPDDLGMSSRDGHNEDDDYLGPSRRTPTTAGQGAAHQAADHRSGSLSIRNERLRRSEHRGYRRFTWDDQRRAWVPLRDEGAPRSSGSERSAARDE</sequence>
<gene>
    <name evidence="5" type="ORF">FHX76_001552</name>
</gene>